<comment type="caution">
    <text evidence="1">The sequence shown here is derived from an EMBL/GenBank/DDBJ whole genome shotgun (WGS) entry which is preliminary data.</text>
</comment>
<name>A0A6G1LYD8_ORBOL</name>
<protein>
    <recommendedName>
        <fullName evidence="3">Aldose 1-epimerase</fullName>
    </recommendedName>
</protein>
<dbReference type="Proteomes" id="UP000472727">
    <property type="component" value="Unassembled WGS sequence"/>
</dbReference>
<dbReference type="Gene3D" id="2.70.98.10">
    <property type="match status" value="1"/>
</dbReference>
<dbReference type="InterPro" id="IPR011013">
    <property type="entry name" value="Gal_mutarotase_sf_dom"/>
</dbReference>
<dbReference type="InterPro" id="IPR008183">
    <property type="entry name" value="Aldose_1/G6P_1-epimerase"/>
</dbReference>
<dbReference type="SUPFAM" id="SSF74650">
    <property type="entry name" value="Galactose mutarotase-like"/>
    <property type="match status" value="1"/>
</dbReference>
<dbReference type="GO" id="GO:0030246">
    <property type="term" value="F:carbohydrate binding"/>
    <property type="evidence" value="ECO:0007669"/>
    <property type="project" value="InterPro"/>
</dbReference>
<dbReference type="InterPro" id="IPR014718">
    <property type="entry name" value="GH-type_carb-bd"/>
</dbReference>
<dbReference type="AlphaFoldDB" id="A0A6G1LYD8"/>
<proteinExistence type="predicted"/>
<reference evidence="1 2" key="1">
    <citation type="submission" date="2019-06" db="EMBL/GenBank/DDBJ databases">
        <authorList>
            <person name="Palmer J.M."/>
        </authorList>
    </citation>
    <scope>NUCLEOTIDE SEQUENCE [LARGE SCALE GENOMIC DNA]</scope>
    <source>
        <strain evidence="1 2">TWF106</strain>
    </source>
</reference>
<dbReference type="GO" id="GO:0004034">
    <property type="term" value="F:aldose 1-epimerase activity"/>
    <property type="evidence" value="ECO:0007669"/>
    <property type="project" value="TreeGrafter"/>
</dbReference>
<sequence>MSASETVSSGPFKFISQGAIVQEWLVGGKNIVLGFQDPAEYAKSNPAYFGATIGRVANRLANGQIKDIPHEGDVHPLPVNNGTNTLHGGITGWDKKYWTGPVKEASLDGSESLVYSYKSPHLDEKFPGTLDVTVRYTVRSEVKDGADVSILEIEYEAEIAADSPEDWAVLSLTNHSYFNIGDGSTIEGTQVLYISYKSFWITDALFPPLVTIPDNTNIETDEVDIPTGRFKKFPGIESGVPFELGAEDPDIDHGFALTTDVASVPIDTRGSVEKTCIKLYHPSTGVNLVVSSTEPAFQFYTGKYIETEARDDGTPAYGKRAGFCVEPARYTNAANVPEWKHMVLLKKGDVYGSRTTWKAWKSSSF</sequence>
<gene>
    <name evidence="1" type="ORF">TWF106_005382</name>
</gene>
<dbReference type="GO" id="GO:0033499">
    <property type="term" value="P:galactose catabolic process via UDP-galactose, Leloir pathway"/>
    <property type="evidence" value="ECO:0007669"/>
    <property type="project" value="TreeGrafter"/>
</dbReference>
<accession>A0A6G1LYD8</accession>
<dbReference type="EMBL" id="WIWS01000242">
    <property type="protein sequence ID" value="KAF3196112.1"/>
    <property type="molecule type" value="Genomic_DNA"/>
</dbReference>
<dbReference type="GO" id="GO:0006006">
    <property type="term" value="P:glucose metabolic process"/>
    <property type="evidence" value="ECO:0007669"/>
    <property type="project" value="TreeGrafter"/>
</dbReference>
<dbReference type="PROSITE" id="PS00545">
    <property type="entry name" value="ALDOSE_1_EPIMERASE"/>
    <property type="match status" value="1"/>
</dbReference>
<dbReference type="InterPro" id="IPR018052">
    <property type="entry name" value="Ald1_epimerase_CS"/>
</dbReference>
<evidence type="ECO:0008006" key="3">
    <source>
        <dbReference type="Google" id="ProtNLM"/>
    </source>
</evidence>
<evidence type="ECO:0000313" key="1">
    <source>
        <dbReference type="EMBL" id="KAF3196112.1"/>
    </source>
</evidence>
<organism evidence="1 2">
    <name type="scientific">Orbilia oligospora</name>
    <name type="common">Nematode-trapping fungus</name>
    <name type="synonym">Arthrobotrys oligospora</name>
    <dbReference type="NCBI Taxonomy" id="2813651"/>
    <lineage>
        <taxon>Eukaryota</taxon>
        <taxon>Fungi</taxon>
        <taxon>Dikarya</taxon>
        <taxon>Ascomycota</taxon>
        <taxon>Pezizomycotina</taxon>
        <taxon>Orbiliomycetes</taxon>
        <taxon>Orbiliales</taxon>
        <taxon>Orbiliaceae</taxon>
        <taxon>Orbilia</taxon>
    </lineage>
</organism>
<dbReference type="PANTHER" id="PTHR10091">
    <property type="entry name" value="ALDOSE-1-EPIMERASE"/>
    <property type="match status" value="1"/>
</dbReference>
<evidence type="ECO:0000313" key="2">
    <source>
        <dbReference type="Proteomes" id="UP000472727"/>
    </source>
</evidence>
<dbReference type="PANTHER" id="PTHR10091:SF0">
    <property type="entry name" value="GALACTOSE MUTAROTASE"/>
    <property type="match status" value="1"/>
</dbReference>
<dbReference type="Pfam" id="PF01263">
    <property type="entry name" value="Aldose_epim"/>
    <property type="match status" value="1"/>
</dbReference>